<proteinExistence type="predicted"/>
<dbReference type="Gene3D" id="3.40.50.410">
    <property type="entry name" value="von Willebrand factor, type A domain"/>
    <property type="match status" value="1"/>
</dbReference>
<feature type="domain" description="VWFA" evidence="3">
    <location>
        <begin position="90"/>
        <end position="318"/>
    </location>
</feature>
<feature type="chain" id="PRO_5046487183" evidence="2">
    <location>
        <begin position="23"/>
        <end position="404"/>
    </location>
</feature>
<dbReference type="Pfam" id="PF00092">
    <property type="entry name" value="VWA"/>
    <property type="match status" value="1"/>
</dbReference>
<dbReference type="SMART" id="SM00327">
    <property type="entry name" value="VWA"/>
    <property type="match status" value="1"/>
</dbReference>
<feature type="compositionally biased region" description="Low complexity" evidence="1">
    <location>
        <begin position="58"/>
        <end position="74"/>
    </location>
</feature>
<dbReference type="SUPFAM" id="SSF53300">
    <property type="entry name" value="vWA-like"/>
    <property type="match status" value="1"/>
</dbReference>
<feature type="compositionally biased region" description="Polar residues" evidence="1">
    <location>
        <begin position="43"/>
        <end position="52"/>
    </location>
</feature>
<dbReference type="EMBL" id="CP114040">
    <property type="protein sequence ID" value="WAS89566.1"/>
    <property type="molecule type" value="Genomic_DNA"/>
</dbReference>
<evidence type="ECO:0000256" key="1">
    <source>
        <dbReference type="SAM" id="MobiDB-lite"/>
    </source>
</evidence>
<dbReference type="Proteomes" id="UP001164459">
    <property type="component" value="Chromosome"/>
</dbReference>
<organism evidence="4 5">
    <name type="scientific">Nannocystis punicea</name>
    <dbReference type="NCBI Taxonomy" id="2995304"/>
    <lineage>
        <taxon>Bacteria</taxon>
        <taxon>Pseudomonadati</taxon>
        <taxon>Myxococcota</taxon>
        <taxon>Polyangia</taxon>
        <taxon>Nannocystales</taxon>
        <taxon>Nannocystaceae</taxon>
        <taxon>Nannocystis</taxon>
    </lineage>
</organism>
<keyword evidence="2" id="KW-0732">Signal</keyword>
<gene>
    <name evidence="4" type="ORF">O0S08_25510</name>
</gene>
<dbReference type="PROSITE" id="PS50234">
    <property type="entry name" value="VWFA"/>
    <property type="match status" value="1"/>
</dbReference>
<evidence type="ECO:0000259" key="3">
    <source>
        <dbReference type="PROSITE" id="PS50234"/>
    </source>
</evidence>
<evidence type="ECO:0000313" key="5">
    <source>
        <dbReference type="Proteomes" id="UP001164459"/>
    </source>
</evidence>
<dbReference type="RefSeq" id="WP_269031879.1">
    <property type="nucleotide sequence ID" value="NZ_CP114040.1"/>
</dbReference>
<sequence>MQRSLRSMAWLALLLTACPDGKADSDSDATSEVVTSILPPTTADDSTSTGEPGTTVEPDPTGTGSSTTTDDGPISCDDFTPAKLEPVVPRIVLVLDKSGSMLLEWDHDGDPATEAVSRWSSLRAVVESMVGGLDSVVQFGAVLFPSLEATSKPTIAACVVDAGPLVPVGPQSGAAILAAIPPGDTTTIAGGTPSTQGILAAVSELDGLEGDDEPKFIIFITDGAANCDPDNEELFDDYDDRLAQTVADARTAGYQTHVVGIDISNALTPVLQDGNPDGINPWEKLNELAEIAGTARDGDEKFYNATNEQELQAALMAITGDVVSCEINLGKPVPDSFYIQLVEIGEESDEQEYPGMDTQVGDCDSESGWQYTSPARDAIRLCGAACEHYKATGLIEIEYGCFIP</sequence>
<dbReference type="CDD" id="cd00198">
    <property type="entry name" value="vWFA"/>
    <property type="match status" value="1"/>
</dbReference>
<evidence type="ECO:0000256" key="2">
    <source>
        <dbReference type="SAM" id="SignalP"/>
    </source>
</evidence>
<name>A0ABY7GRM6_9BACT</name>
<feature type="signal peptide" evidence="2">
    <location>
        <begin position="1"/>
        <end position="22"/>
    </location>
</feature>
<protein>
    <submittedName>
        <fullName evidence="4">VWA domain-containing protein</fullName>
    </submittedName>
</protein>
<reference evidence="4" key="1">
    <citation type="submission" date="2022-11" db="EMBL/GenBank/DDBJ databases">
        <title>Minimal conservation of predation-associated metabolite biosynthetic gene clusters underscores biosynthetic potential of Myxococcota including descriptions for ten novel species: Archangium lansinium sp. nov., Myxococcus landrumus sp. nov., Nannocystis bai.</title>
        <authorList>
            <person name="Ahearne A."/>
            <person name="Stevens C."/>
            <person name="Dowd S."/>
        </authorList>
    </citation>
    <scope>NUCLEOTIDE SEQUENCE</scope>
    <source>
        <strain evidence="4">Fl3</strain>
    </source>
</reference>
<feature type="region of interest" description="Disordered" evidence="1">
    <location>
        <begin position="21"/>
        <end position="74"/>
    </location>
</feature>
<accession>A0ABY7GRM6</accession>
<keyword evidence="5" id="KW-1185">Reference proteome</keyword>
<evidence type="ECO:0000313" key="4">
    <source>
        <dbReference type="EMBL" id="WAS89566.1"/>
    </source>
</evidence>
<dbReference type="PROSITE" id="PS51257">
    <property type="entry name" value="PROKAR_LIPOPROTEIN"/>
    <property type="match status" value="1"/>
</dbReference>
<dbReference type="InterPro" id="IPR002035">
    <property type="entry name" value="VWF_A"/>
</dbReference>
<dbReference type="InterPro" id="IPR036465">
    <property type="entry name" value="vWFA_dom_sf"/>
</dbReference>